<dbReference type="EMBL" id="CAADRP010000058">
    <property type="protein sequence ID" value="VFU22261.1"/>
    <property type="molecule type" value="Genomic_DNA"/>
</dbReference>
<gene>
    <name evidence="1" type="ORF">SVIM_LOCUS22648</name>
</gene>
<reference evidence="1" key="1">
    <citation type="submission" date="2019-03" db="EMBL/GenBank/DDBJ databases">
        <authorList>
            <person name="Mank J."/>
            <person name="Almeida P."/>
        </authorList>
    </citation>
    <scope>NUCLEOTIDE SEQUENCE</scope>
    <source>
        <strain evidence="1">78183</strain>
    </source>
</reference>
<sequence length="93" mass="10435">MGSLVGDGPVSLQTDQSCAEGKYWIITEIILETKKKEVKRRRVSVFGDSGARETQYMKRRRSDVRPANLSTLNKNARLVEFDSSEEDPNACLG</sequence>
<accession>A0A6N2K2H2</accession>
<name>A0A6N2K2H2_SALVM</name>
<evidence type="ECO:0000313" key="1">
    <source>
        <dbReference type="EMBL" id="VFU22261.1"/>
    </source>
</evidence>
<organism evidence="1">
    <name type="scientific">Salix viminalis</name>
    <name type="common">Common osier</name>
    <name type="synonym">Basket willow</name>
    <dbReference type="NCBI Taxonomy" id="40686"/>
    <lineage>
        <taxon>Eukaryota</taxon>
        <taxon>Viridiplantae</taxon>
        <taxon>Streptophyta</taxon>
        <taxon>Embryophyta</taxon>
        <taxon>Tracheophyta</taxon>
        <taxon>Spermatophyta</taxon>
        <taxon>Magnoliopsida</taxon>
        <taxon>eudicotyledons</taxon>
        <taxon>Gunneridae</taxon>
        <taxon>Pentapetalae</taxon>
        <taxon>rosids</taxon>
        <taxon>fabids</taxon>
        <taxon>Malpighiales</taxon>
        <taxon>Salicaceae</taxon>
        <taxon>Saliceae</taxon>
        <taxon>Salix</taxon>
    </lineage>
</organism>
<proteinExistence type="predicted"/>
<protein>
    <submittedName>
        <fullName evidence="1">Uncharacterized protein</fullName>
    </submittedName>
</protein>
<dbReference type="AlphaFoldDB" id="A0A6N2K2H2"/>